<dbReference type="InterPro" id="IPR003107">
    <property type="entry name" value="HAT"/>
</dbReference>
<evidence type="ECO:0000259" key="10">
    <source>
        <dbReference type="Pfam" id="PF23233"/>
    </source>
</evidence>
<evidence type="ECO:0000256" key="7">
    <source>
        <dbReference type="ARBA" id="ARBA00023242"/>
    </source>
</evidence>
<dbReference type="SMART" id="SM00386">
    <property type="entry name" value="HAT"/>
    <property type="match status" value="14"/>
</dbReference>
<dbReference type="OrthoDB" id="541719at2759"/>
<dbReference type="GO" id="GO:0071007">
    <property type="term" value="C:U2-type catalytic step 2 spliceosome"/>
    <property type="evidence" value="ECO:0007669"/>
    <property type="project" value="TreeGrafter"/>
</dbReference>
<evidence type="ECO:0000259" key="9">
    <source>
        <dbReference type="Pfam" id="PF23231"/>
    </source>
</evidence>
<dbReference type="Pfam" id="PF23233">
    <property type="entry name" value="HAT_Syf1_CNRKL1_N"/>
    <property type="match status" value="2"/>
</dbReference>
<comment type="subcellular location">
    <subcellularLocation>
        <location evidence="1">Nucleus</location>
    </subcellularLocation>
</comment>
<evidence type="ECO:0000256" key="3">
    <source>
        <dbReference type="ARBA" id="ARBA00022664"/>
    </source>
</evidence>
<keyword evidence="6" id="KW-0508">mRNA splicing</keyword>
<dbReference type="InterPro" id="IPR055430">
    <property type="entry name" value="HAT_Syf1_CNRKL1_C"/>
</dbReference>
<dbReference type="FunFam" id="1.25.40.10:FF:000048">
    <property type="entry name" value="Cell cycle control protein"/>
    <property type="match status" value="1"/>
</dbReference>
<keyword evidence="4" id="KW-0747">Spliceosome</keyword>
<organism evidence="11 12">
    <name type="scientific">Trifolium subterraneum</name>
    <name type="common">Subterranean clover</name>
    <dbReference type="NCBI Taxonomy" id="3900"/>
    <lineage>
        <taxon>Eukaryota</taxon>
        <taxon>Viridiplantae</taxon>
        <taxon>Streptophyta</taxon>
        <taxon>Embryophyta</taxon>
        <taxon>Tracheophyta</taxon>
        <taxon>Spermatophyta</taxon>
        <taxon>Magnoliopsida</taxon>
        <taxon>eudicotyledons</taxon>
        <taxon>Gunneridae</taxon>
        <taxon>Pentapetalae</taxon>
        <taxon>rosids</taxon>
        <taxon>fabids</taxon>
        <taxon>Fabales</taxon>
        <taxon>Fabaceae</taxon>
        <taxon>Papilionoideae</taxon>
        <taxon>50 kb inversion clade</taxon>
        <taxon>NPAAA clade</taxon>
        <taxon>Hologalegina</taxon>
        <taxon>IRL clade</taxon>
        <taxon>Trifolieae</taxon>
        <taxon>Trifolium</taxon>
    </lineage>
</organism>
<dbReference type="InterPro" id="IPR055433">
    <property type="entry name" value="HAT_Syf1-like_N"/>
</dbReference>
<evidence type="ECO:0000256" key="8">
    <source>
        <dbReference type="ARBA" id="ARBA00037040"/>
    </source>
</evidence>
<accession>A0A2Z6N614</accession>
<feature type="domain" description="Pre-mRNA-splicing factor Syf1/CRNKL1-like C-terminal HAT-repeats" evidence="9">
    <location>
        <begin position="231"/>
        <end position="315"/>
    </location>
</feature>
<name>A0A2Z6N614_TRISU</name>
<evidence type="ECO:0000256" key="5">
    <source>
        <dbReference type="ARBA" id="ARBA00022737"/>
    </source>
</evidence>
<feature type="domain" description="Pre-mRNA-splicing factor Syf1-like N-terminal HAT-repeats" evidence="10">
    <location>
        <begin position="67"/>
        <end position="212"/>
    </location>
</feature>
<dbReference type="GO" id="GO:0000974">
    <property type="term" value="C:Prp19 complex"/>
    <property type="evidence" value="ECO:0007669"/>
    <property type="project" value="TreeGrafter"/>
</dbReference>
<evidence type="ECO:0000256" key="2">
    <source>
        <dbReference type="ARBA" id="ARBA00008644"/>
    </source>
</evidence>
<dbReference type="PANTHER" id="PTHR11246:SF3">
    <property type="entry name" value="CROOKED NECK-LIKE PROTEIN 1"/>
    <property type="match status" value="1"/>
</dbReference>
<evidence type="ECO:0008006" key="13">
    <source>
        <dbReference type="Google" id="ProtNLM"/>
    </source>
</evidence>
<dbReference type="PANTHER" id="PTHR11246">
    <property type="entry name" value="PRE-MRNA SPLICING FACTOR"/>
    <property type="match status" value="1"/>
</dbReference>
<reference evidence="12" key="1">
    <citation type="journal article" date="2017" name="Front. Plant Sci.">
        <title>Climate Clever Clovers: New Paradigm to Reduce the Environmental Footprint of Ruminants by Breeding Low Methanogenic Forages Utilizing Haplotype Variation.</title>
        <authorList>
            <person name="Kaur P."/>
            <person name="Appels R."/>
            <person name="Bayer P.E."/>
            <person name="Keeble-Gagnere G."/>
            <person name="Wang J."/>
            <person name="Hirakawa H."/>
            <person name="Shirasawa K."/>
            <person name="Vercoe P."/>
            <person name="Stefanova K."/>
            <person name="Durmic Z."/>
            <person name="Nichols P."/>
            <person name="Revell C."/>
            <person name="Isobe S.N."/>
            <person name="Edwards D."/>
            <person name="Erskine W."/>
        </authorList>
    </citation>
    <scope>NUCLEOTIDE SEQUENCE [LARGE SCALE GENOMIC DNA]</scope>
    <source>
        <strain evidence="12">cv. Daliak</strain>
    </source>
</reference>
<dbReference type="EMBL" id="DF973800">
    <property type="protein sequence ID" value="GAU40334.1"/>
    <property type="molecule type" value="Genomic_DNA"/>
</dbReference>
<keyword evidence="3" id="KW-0507">mRNA processing</keyword>
<evidence type="ECO:0000313" key="12">
    <source>
        <dbReference type="Proteomes" id="UP000242715"/>
    </source>
</evidence>
<keyword evidence="7" id="KW-0539">Nucleus</keyword>
<dbReference type="SUPFAM" id="SSF48452">
    <property type="entry name" value="TPR-like"/>
    <property type="match status" value="3"/>
</dbReference>
<dbReference type="Pfam" id="PF23231">
    <property type="entry name" value="HAT_Syf1_CNRKL1_C"/>
    <property type="match status" value="1"/>
</dbReference>
<keyword evidence="12" id="KW-1185">Reference proteome</keyword>
<protein>
    <recommendedName>
        <fullName evidence="13">Suppressor of forked domain-containing protein</fullName>
    </recommendedName>
</protein>
<comment type="similarity">
    <text evidence="2">Belongs to the crooked-neck family.</text>
</comment>
<comment type="function">
    <text evidence="8">Involved in pre-mRNA splicing and cell cycle progression. Required for the spliceosome assembly and initiation of the DNA replication.</text>
</comment>
<dbReference type="InterPro" id="IPR045075">
    <property type="entry name" value="Syf1-like"/>
</dbReference>
<dbReference type="GO" id="GO:0071014">
    <property type="term" value="C:post-mRNA release spliceosomal complex"/>
    <property type="evidence" value="ECO:0007669"/>
    <property type="project" value="TreeGrafter"/>
</dbReference>
<sequence length="562" mass="67688">MTSSQDTNVKLPRQIPVKNKIPAPIQITAEHLLREARVHQDSVIHPPNHKITDQIELDEYRLRKRKQFEDSIRRNPSNVSVWVKYAEWEDSQQNFERTRSVWEYALKENNYRNHTLWLRYAEFEMKNKFIDHARNIWDRAVKLLPRVDQLWFKYVHMEEMLGNVAGAREVFERWMKWMPIQYGWLCYIKFELRYNEIERARLIFERFVTCHPTVDAWIHYANFEVKNGEVVKARNVYERGVEKVVEDDEEVEKLYVAFAAFEERCKEVERARGIYKFALDRIPKGQAEELFSKFVAFEKQNGDKEGIEDAIIGKRRFQYEEEVQKNPLNYDAWFDYIGLEESVGNTEKTREVYVRAIANVPPAEEKRYWQRYIYLWINYALYEELDTGDIEQTRVVYRECLNQIPHHKFSFAKVWLLAAQFEIRQLNLKGVRQILGNAIGKAPKGKIFKKYIEIELQLSNIDRCRKLYEKYLQWSPENCYAWSKYAELERSLSETERARAIYDLAIGQPALDMPELLWKTYIDFEIAECEFERARELYERLLDRTKHLKILEAAYKWKKQKL</sequence>
<gene>
    <name evidence="11" type="ORF">TSUD_221820</name>
</gene>
<dbReference type="Gene3D" id="1.25.40.10">
    <property type="entry name" value="Tetratricopeptide repeat domain"/>
    <property type="match status" value="2"/>
</dbReference>
<dbReference type="GO" id="GO:0071011">
    <property type="term" value="C:precatalytic spliceosome"/>
    <property type="evidence" value="ECO:0007669"/>
    <property type="project" value="TreeGrafter"/>
</dbReference>
<evidence type="ECO:0000256" key="1">
    <source>
        <dbReference type="ARBA" id="ARBA00004123"/>
    </source>
</evidence>
<evidence type="ECO:0000256" key="4">
    <source>
        <dbReference type="ARBA" id="ARBA00022728"/>
    </source>
</evidence>
<evidence type="ECO:0000313" key="11">
    <source>
        <dbReference type="EMBL" id="GAU40334.1"/>
    </source>
</evidence>
<feature type="domain" description="Pre-mRNA-splicing factor Syf1-like N-terminal HAT-repeats" evidence="10">
    <location>
        <begin position="317"/>
        <end position="477"/>
    </location>
</feature>
<dbReference type="AlphaFoldDB" id="A0A2Z6N614"/>
<dbReference type="InterPro" id="IPR011990">
    <property type="entry name" value="TPR-like_helical_dom_sf"/>
</dbReference>
<evidence type="ECO:0000256" key="6">
    <source>
        <dbReference type="ARBA" id="ARBA00023187"/>
    </source>
</evidence>
<dbReference type="Proteomes" id="UP000242715">
    <property type="component" value="Unassembled WGS sequence"/>
</dbReference>
<keyword evidence="5" id="KW-0677">Repeat</keyword>
<dbReference type="GO" id="GO:0000245">
    <property type="term" value="P:spliceosomal complex assembly"/>
    <property type="evidence" value="ECO:0007669"/>
    <property type="project" value="TreeGrafter"/>
</dbReference>
<proteinExistence type="inferred from homology"/>
<dbReference type="FunFam" id="1.25.40.10:FF:000327">
    <property type="entry name" value="Pre-mRNA-splicing factor CLF1"/>
    <property type="match status" value="1"/>
</dbReference>